<dbReference type="Proteomes" id="UP000005435">
    <property type="component" value="Chromosome"/>
</dbReference>
<evidence type="ECO:0000313" key="2">
    <source>
        <dbReference type="Proteomes" id="UP000005435"/>
    </source>
</evidence>
<dbReference type="STRING" id="720554.Clocl_1497"/>
<dbReference type="eggNOG" id="ENOG5032KF1">
    <property type="taxonomic scope" value="Bacteria"/>
</dbReference>
<gene>
    <name evidence="1" type="ordered locus">Clocl_1497</name>
</gene>
<dbReference type="OrthoDB" id="2087425at2"/>
<keyword evidence="2" id="KW-1185">Reference proteome</keyword>
<dbReference type="AlphaFoldDB" id="G8M226"/>
<name>G8M226_ACECE</name>
<sequence>MKEAINDEIISVIMAAISMMESRPGYKLVVKSFRRIPQTAPVWSATGRYERLKSKI</sequence>
<protein>
    <submittedName>
        <fullName evidence="1">Uncharacterized protein</fullName>
    </submittedName>
</protein>
<organism evidence="1 2">
    <name type="scientific">Acetivibrio clariflavus (strain DSM 19732 / NBRC 101661 / EBR45)</name>
    <name type="common">Clostridium clariflavum</name>
    <dbReference type="NCBI Taxonomy" id="720554"/>
    <lineage>
        <taxon>Bacteria</taxon>
        <taxon>Bacillati</taxon>
        <taxon>Bacillota</taxon>
        <taxon>Clostridia</taxon>
        <taxon>Eubacteriales</taxon>
        <taxon>Oscillospiraceae</taxon>
        <taxon>Acetivibrio</taxon>
    </lineage>
</organism>
<reference evidence="2" key="1">
    <citation type="submission" date="2011-12" db="EMBL/GenBank/DDBJ databases">
        <title>Complete sequence of Clostridium clariflavum DSM 19732.</title>
        <authorList>
            <consortium name="US DOE Joint Genome Institute"/>
            <person name="Lucas S."/>
            <person name="Han J."/>
            <person name="Lapidus A."/>
            <person name="Cheng J.-F."/>
            <person name="Goodwin L."/>
            <person name="Pitluck S."/>
            <person name="Peters L."/>
            <person name="Teshima H."/>
            <person name="Detter J.C."/>
            <person name="Han C."/>
            <person name="Tapia R."/>
            <person name="Land M."/>
            <person name="Hauser L."/>
            <person name="Kyrpides N."/>
            <person name="Ivanova N."/>
            <person name="Pagani I."/>
            <person name="Kitzmiller T."/>
            <person name="Lynd L."/>
            <person name="Izquierdo J."/>
            <person name="Woyke T."/>
        </authorList>
    </citation>
    <scope>NUCLEOTIDE SEQUENCE [LARGE SCALE GENOMIC DNA]</scope>
    <source>
        <strain evidence="2">DSM 19732 / NBRC 101661 / EBR45</strain>
    </source>
</reference>
<proteinExistence type="predicted"/>
<accession>G8M226</accession>
<evidence type="ECO:0000313" key="1">
    <source>
        <dbReference type="EMBL" id="AEV68144.1"/>
    </source>
</evidence>
<dbReference type="KEGG" id="ccl:Clocl_1497"/>
<reference evidence="1 2" key="2">
    <citation type="journal article" date="2012" name="Stand. Genomic Sci.">
        <title>Complete Genome Sequence of Clostridium clariflavum DSM 19732.</title>
        <authorList>
            <person name="Izquierdo J.A."/>
            <person name="Goodwin L."/>
            <person name="Davenport K.W."/>
            <person name="Teshima H."/>
            <person name="Bruce D."/>
            <person name="Detter C."/>
            <person name="Tapia R."/>
            <person name="Han S."/>
            <person name="Land M."/>
            <person name="Hauser L."/>
            <person name="Jeffries C.D."/>
            <person name="Han J."/>
            <person name="Pitluck S."/>
            <person name="Nolan M."/>
            <person name="Chen A."/>
            <person name="Huntemann M."/>
            <person name="Mavromatis K."/>
            <person name="Mikhailova N."/>
            <person name="Liolios K."/>
            <person name="Woyke T."/>
            <person name="Lynd L.R."/>
        </authorList>
    </citation>
    <scope>NUCLEOTIDE SEQUENCE [LARGE SCALE GENOMIC DNA]</scope>
    <source>
        <strain evidence="2">DSM 19732 / NBRC 101661 / EBR45</strain>
    </source>
</reference>
<dbReference type="RefSeq" id="WP_014254756.1">
    <property type="nucleotide sequence ID" value="NC_016627.1"/>
</dbReference>
<dbReference type="EMBL" id="CP003065">
    <property type="protein sequence ID" value="AEV68144.1"/>
    <property type="molecule type" value="Genomic_DNA"/>
</dbReference>
<dbReference type="HOGENOM" id="CLU_3006349_0_0_9"/>